<feature type="compositionally biased region" description="Low complexity" evidence="1">
    <location>
        <begin position="224"/>
        <end position="236"/>
    </location>
</feature>
<accession>A0A9J6DT32</accession>
<dbReference type="GO" id="GO:0003676">
    <property type="term" value="F:nucleic acid binding"/>
    <property type="evidence" value="ECO:0007669"/>
    <property type="project" value="InterPro"/>
</dbReference>
<feature type="region of interest" description="Disordered" evidence="1">
    <location>
        <begin position="106"/>
        <end position="249"/>
    </location>
</feature>
<sequence length="424" mass="44975">MLGRRHEQHRAGLELVPKKSTVKPRYVSYDVLPIPVQSYKKTVSACSRCGSVGHRPDACPGSKPDVCGICGKAVPLTDGARAPHECTPRCALRAGPHVTGDRCCKARYRAPPPKSHNAPPEGQAGPKKRKRQRPRKPRKPGSRAPPQGAQLSTTNPVPSQHPGAAALGPSWRGPTPDGSQAKGPTAGQGSPDPPKPNPPSPGHTSSGQGDSSWATRVRQGPQVRGSGRAASPSSPSMIPRPKPRTPSTPTWEKIEFRELQDQVASLTQAVEVLANRSSLPTPTLSGQALEAMDSAPSQHGDNAVLLALMEARLSSLEAQMTSIVTTIEDRLAATLQTVFDHIPGMIVAQLPQLALNTRRSKLKRVSNSQASWPFSQVAAVDEQSNSSTATYEVSTGSSSGAQVSRFALVEAPSTVRSNDGEQWP</sequence>
<feature type="compositionally biased region" description="Pro residues" evidence="1">
    <location>
        <begin position="191"/>
        <end position="201"/>
    </location>
</feature>
<dbReference type="AlphaFoldDB" id="A0A9J6DT32"/>
<name>A0A9J6DT32_RHIMP</name>
<evidence type="ECO:0000313" key="2">
    <source>
        <dbReference type="EMBL" id="KAH8025140.1"/>
    </source>
</evidence>
<evidence type="ECO:0000313" key="3">
    <source>
        <dbReference type="Proteomes" id="UP000821866"/>
    </source>
</evidence>
<dbReference type="GO" id="GO:0008270">
    <property type="term" value="F:zinc ion binding"/>
    <property type="evidence" value="ECO:0007669"/>
    <property type="project" value="InterPro"/>
</dbReference>
<reference evidence="2" key="2">
    <citation type="submission" date="2021-09" db="EMBL/GenBank/DDBJ databases">
        <authorList>
            <person name="Jia N."/>
            <person name="Wang J."/>
            <person name="Shi W."/>
            <person name="Du L."/>
            <person name="Sun Y."/>
            <person name="Zhan W."/>
            <person name="Jiang J."/>
            <person name="Wang Q."/>
            <person name="Zhang B."/>
            <person name="Ji P."/>
            <person name="Sakyi L.B."/>
            <person name="Cui X."/>
            <person name="Yuan T."/>
            <person name="Jiang B."/>
            <person name="Yang W."/>
            <person name="Lam T.T.-Y."/>
            <person name="Chang Q."/>
            <person name="Ding S."/>
            <person name="Wang X."/>
            <person name="Zhu J."/>
            <person name="Ruan X."/>
            <person name="Zhao L."/>
            <person name="Wei J."/>
            <person name="Que T."/>
            <person name="Du C."/>
            <person name="Cheng J."/>
            <person name="Dai P."/>
            <person name="Han X."/>
            <person name="Huang E."/>
            <person name="Gao Y."/>
            <person name="Liu J."/>
            <person name="Shao H."/>
            <person name="Ye R."/>
            <person name="Li L."/>
            <person name="Wei W."/>
            <person name="Wang X."/>
            <person name="Wang C."/>
            <person name="Huo Q."/>
            <person name="Li W."/>
            <person name="Guo W."/>
            <person name="Chen H."/>
            <person name="Chen S."/>
            <person name="Zhou L."/>
            <person name="Zhou L."/>
            <person name="Ni X."/>
            <person name="Tian J."/>
            <person name="Zhou Y."/>
            <person name="Sheng Y."/>
            <person name="Liu T."/>
            <person name="Pan Y."/>
            <person name="Xia L."/>
            <person name="Li J."/>
            <person name="Zhao F."/>
            <person name="Cao W."/>
        </authorList>
    </citation>
    <scope>NUCLEOTIDE SEQUENCE</scope>
    <source>
        <strain evidence="2">Rmic-2018</strain>
        <tissue evidence="2">Larvae</tissue>
    </source>
</reference>
<dbReference type="VEuPathDB" id="VectorBase:LOC119172858"/>
<evidence type="ECO:0008006" key="4">
    <source>
        <dbReference type="Google" id="ProtNLM"/>
    </source>
</evidence>
<reference evidence="2" key="1">
    <citation type="journal article" date="2020" name="Cell">
        <title>Large-Scale Comparative Analyses of Tick Genomes Elucidate Their Genetic Diversity and Vector Capacities.</title>
        <authorList>
            <consortium name="Tick Genome and Microbiome Consortium (TIGMIC)"/>
            <person name="Jia N."/>
            <person name="Wang J."/>
            <person name="Shi W."/>
            <person name="Du L."/>
            <person name="Sun Y."/>
            <person name="Zhan W."/>
            <person name="Jiang J.F."/>
            <person name="Wang Q."/>
            <person name="Zhang B."/>
            <person name="Ji P."/>
            <person name="Bell-Sakyi L."/>
            <person name="Cui X.M."/>
            <person name="Yuan T.T."/>
            <person name="Jiang B.G."/>
            <person name="Yang W.F."/>
            <person name="Lam T.T."/>
            <person name="Chang Q.C."/>
            <person name="Ding S.J."/>
            <person name="Wang X.J."/>
            <person name="Zhu J.G."/>
            <person name="Ruan X.D."/>
            <person name="Zhao L."/>
            <person name="Wei J.T."/>
            <person name="Ye R.Z."/>
            <person name="Que T.C."/>
            <person name="Du C.H."/>
            <person name="Zhou Y.H."/>
            <person name="Cheng J.X."/>
            <person name="Dai P.F."/>
            <person name="Guo W.B."/>
            <person name="Han X.H."/>
            <person name="Huang E.J."/>
            <person name="Li L.F."/>
            <person name="Wei W."/>
            <person name="Gao Y.C."/>
            <person name="Liu J.Z."/>
            <person name="Shao H.Z."/>
            <person name="Wang X."/>
            <person name="Wang C.C."/>
            <person name="Yang T.C."/>
            <person name="Huo Q.B."/>
            <person name="Li W."/>
            <person name="Chen H.Y."/>
            <person name="Chen S.E."/>
            <person name="Zhou L.G."/>
            <person name="Ni X.B."/>
            <person name="Tian J.H."/>
            <person name="Sheng Y."/>
            <person name="Liu T."/>
            <person name="Pan Y.S."/>
            <person name="Xia L.Y."/>
            <person name="Li J."/>
            <person name="Zhao F."/>
            <person name="Cao W.C."/>
        </authorList>
    </citation>
    <scope>NUCLEOTIDE SEQUENCE</scope>
    <source>
        <strain evidence="2">Rmic-2018</strain>
    </source>
</reference>
<dbReference type="Proteomes" id="UP000821866">
    <property type="component" value="Unassembled WGS sequence"/>
</dbReference>
<feature type="compositionally biased region" description="Basic residues" evidence="1">
    <location>
        <begin position="126"/>
        <end position="141"/>
    </location>
</feature>
<dbReference type="SUPFAM" id="SSF57756">
    <property type="entry name" value="Retrovirus zinc finger-like domains"/>
    <property type="match status" value="1"/>
</dbReference>
<feature type="compositionally biased region" description="Polar residues" evidence="1">
    <location>
        <begin position="149"/>
        <end position="158"/>
    </location>
</feature>
<feature type="compositionally biased region" description="Polar residues" evidence="1">
    <location>
        <begin position="202"/>
        <end position="214"/>
    </location>
</feature>
<keyword evidence="3" id="KW-1185">Reference proteome</keyword>
<gene>
    <name evidence="2" type="ORF">HPB51_003982</name>
</gene>
<dbReference type="EMBL" id="JABSTU010000007">
    <property type="protein sequence ID" value="KAH8025140.1"/>
    <property type="molecule type" value="Genomic_DNA"/>
</dbReference>
<dbReference type="InterPro" id="IPR036875">
    <property type="entry name" value="Znf_CCHC_sf"/>
</dbReference>
<dbReference type="VEuPathDB" id="VectorBase:LOC119165571"/>
<evidence type="ECO:0000256" key="1">
    <source>
        <dbReference type="SAM" id="MobiDB-lite"/>
    </source>
</evidence>
<organism evidence="2 3">
    <name type="scientific">Rhipicephalus microplus</name>
    <name type="common">Cattle tick</name>
    <name type="synonym">Boophilus microplus</name>
    <dbReference type="NCBI Taxonomy" id="6941"/>
    <lineage>
        <taxon>Eukaryota</taxon>
        <taxon>Metazoa</taxon>
        <taxon>Ecdysozoa</taxon>
        <taxon>Arthropoda</taxon>
        <taxon>Chelicerata</taxon>
        <taxon>Arachnida</taxon>
        <taxon>Acari</taxon>
        <taxon>Parasitiformes</taxon>
        <taxon>Ixodida</taxon>
        <taxon>Ixodoidea</taxon>
        <taxon>Ixodidae</taxon>
        <taxon>Rhipicephalinae</taxon>
        <taxon>Rhipicephalus</taxon>
        <taxon>Boophilus</taxon>
    </lineage>
</organism>
<comment type="caution">
    <text evidence="2">The sequence shown here is derived from an EMBL/GenBank/DDBJ whole genome shotgun (WGS) entry which is preliminary data.</text>
</comment>
<proteinExistence type="predicted"/>
<protein>
    <recommendedName>
        <fullName evidence="4">CCHC-type domain-containing protein</fullName>
    </recommendedName>
</protein>